<dbReference type="EMBL" id="FOPZ01000015">
    <property type="protein sequence ID" value="SFH66097.1"/>
    <property type="molecule type" value="Genomic_DNA"/>
</dbReference>
<dbReference type="OrthoDB" id="375220at2157"/>
<gene>
    <name evidence="1" type="ORF">SAMN04488066_11588</name>
</gene>
<organism evidence="1 2">
    <name type="scientific">Halorubrum aquaticum</name>
    <dbReference type="NCBI Taxonomy" id="387340"/>
    <lineage>
        <taxon>Archaea</taxon>
        <taxon>Methanobacteriati</taxon>
        <taxon>Methanobacteriota</taxon>
        <taxon>Stenosarchaea group</taxon>
        <taxon>Halobacteria</taxon>
        <taxon>Halobacteriales</taxon>
        <taxon>Haloferacaceae</taxon>
        <taxon>Halorubrum</taxon>
    </lineage>
</organism>
<sequence length="139" mass="15710">MSQAAVQHDQGQYGSPRAAYNNLTEVIAEVAVDLEQNNEATYSVVWKTTNHDYGSEYRVIDTKPLALEETLIIEGQSRGGKYQVVPRGSGPAVVRHLRKDGTISWEEEAIELIIMQGQFKWEPEKGVTIIDKIRERLPR</sequence>
<evidence type="ECO:0000313" key="1">
    <source>
        <dbReference type="EMBL" id="SFH66097.1"/>
    </source>
</evidence>
<dbReference type="Proteomes" id="UP000323537">
    <property type="component" value="Unassembled WGS sequence"/>
</dbReference>
<protein>
    <submittedName>
        <fullName evidence="1">Uncharacterized protein</fullName>
    </submittedName>
</protein>
<dbReference type="AlphaFoldDB" id="A0A1I3BUY7"/>
<keyword evidence="2" id="KW-1185">Reference proteome</keyword>
<evidence type="ECO:0000313" key="2">
    <source>
        <dbReference type="Proteomes" id="UP000323537"/>
    </source>
</evidence>
<proteinExistence type="predicted"/>
<reference evidence="1 2" key="1">
    <citation type="submission" date="2016-10" db="EMBL/GenBank/DDBJ databases">
        <authorList>
            <person name="Varghese N."/>
            <person name="Submissions S."/>
        </authorList>
    </citation>
    <scope>NUCLEOTIDE SEQUENCE [LARGE SCALE GENOMIC DNA]</scope>
    <source>
        <strain evidence="1 2">CGMCC 1.6377</strain>
    </source>
</reference>
<dbReference type="RefSeq" id="WP_149785053.1">
    <property type="nucleotide sequence ID" value="NZ_BAAADP010000002.1"/>
</dbReference>
<name>A0A1I3BUY7_9EURY</name>
<accession>A0A1I3BUY7</accession>